<reference evidence="1 2" key="1">
    <citation type="submission" date="2017-03" db="EMBL/GenBank/DDBJ databases">
        <title>Paenibacillus larvae genome sequencing.</title>
        <authorList>
            <person name="Dingman D.W."/>
        </authorList>
    </citation>
    <scope>NUCLEOTIDE SEQUENCE [LARGE SCALE GENOMIC DNA]</scope>
    <source>
        <strain evidence="1 2">SAG 10367</strain>
    </source>
</reference>
<gene>
    <name evidence="1" type="ORF">B7C51_05235</name>
</gene>
<dbReference type="AlphaFoldDB" id="A0A1U9YJ42"/>
<evidence type="ECO:0000313" key="1">
    <source>
        <dbReference type="EMBL" id="ARF67360.1"/>
    </source>
</evidence>
<dbReference type="Proteomes" id="UP000192727">
    <property type="component" value="Chromosome"/>
</dbReference>
<accession>A0A1U9YJ42</accession>
<dbReference type="GeneID" id="64219840"/>
<evidence type="ECO:0000313" key="2">
    <source>
        <dbReference type="Proteomes" id="UP000192727"/>
    </source>
</evidence>
<dbReference type="Gene3D" id="1.10.287.1100">
    <property type="entry name" value="Sporulation inhibitor A"/>
    <property type="match status" value="1"/>
</dbReference>
<sequence length="47" mass="5454">MLGYKNALLVLNDQQLKECYTQALRLRLSSEFLKQLGAELKRRNLCA</sequence>
<dbReference type="InterPro" id="IPR015064">
    <property type="entry name" value="Sda"/>
</dbReference>
<name>A0A1U9YJ42_9BACL</name>
<dbReference type="RefSeq" id="WP_024093490.1">
    <property type="nucleotide sequence ID" value="NZ_CP019794.1"/>
</dbReference>
<organism evidence="1 2">
    <name type="scientific">Paenibacillus larvae subsp. pulvifaciens</name>
    <dbReference type="NCBI Taxonomy" id="1477"/>
    <lineage>
        <taxon>Bacteria</taxon>
        <taxon>Bacillati</taxon>
        <taxon>Bacillota</taxon>
        <taxon>Bacilli</taxon>
        <taxon>Bacillales</taxon>
        <taxon>Paenibacillaceae</taxon>
        <taxon>Paenibacillus</taxon>
    </lineage>
</organism>
<proteinExistence type="predicted"/>
<dbReference type="InterPro" id="IPR036916">
    <property type="entry name" value="Sda_sf"/>
</dbReference>
<dbReference type="SUPFAM" id="SSF100985">
    <property type="entry name" value="Sporulation inhibitor Sda"/>
    <property type="match status" value="1"/>
</dbReference>
<dbReference type="EMBL" id="CP020557">
    <property type="protein sequence ID" value="ARF67360.1"/>
    <property type="molecule type" value="Genomic_DNA"/>
</dbReference>
<dbReference type="Pfam" id="PF08970">
    <property type="entry name" value="Sda"/>
    <property type="match status" value="1"/>
</dbReference>
<protein>
    <submittedName>
        <fullName evidence="1">Uncharacterized protein</fullName>
    </submittedName>
</protein>